<dbReference type="Proteomes" id="UP001168694">
    <property type="component" value="Unassembled WGS sequence"/>
</dbReference>
<evidence type="ECO:0000313" key="2">
    <source>
        <dbReference type="Proteomes" id="UP001168694"/>
    </source>
</evidence>
<evidence type="ECO:0000313" key="1">
    <source>
        <dbReference type="EMBL" id="MDN4072798.1"/>
    </source>
</evidence>
<dbReference type="RefSeq" id="WP_290398884.1">
    <property type="nucleotide sequence ID" value="NZ_JAUHLN010000001.1"/>
</dbReference>
<reference evidence="1" key="1">
    <citation type="submission" date="2023-06" db="EMBL/GenBank/DDBJ databases">
        <title>Draft Genome Sequences of Representative Paenibacillus Polymyxa, Bacillus cereus, Fictibacillus sp., and Brevibacillus agri Strains Isolated from Amazonian Dark Earth.</title>
        <authorList>
            <person name="Pellegrinetti T.A."/>
            <person name="Cunha I.C.M."/>
            <person name="Chaves M.G."/>
            <person name="Freitas A.S."/>
            <person name="Silva A.V.R."/>
            <person name="Tsai S.M."/>
            <person name="Mendes L.W."/>
        </authorList>
    </citation>
    <scope>NUCLEOTIDE SEQUENCE</scope>
    <source>
        <strain evidence="1">CENA-BCM004</strain>
    </source>
</reference>
<comment type="caution">
    <text evidence="1">The sequence shown here is derived from an EMBL/GenBank/DDBJ whole genome shotgun (WGS) entry which is preliminary data.</text>
</comment>
<organism evidence="1 2">
    <name type="scientific">Fictibacillus terranigra</name>
    <dbReference type="NCBI Taxonomy" id="3058424"/>
    <lineage>
        <taxon>Bacteria</taxon>
        <taxon>Bacillati</taxon>
        <taxon>Bacillota</taxon>
        <taxon>Bacilli</taxon>
        <taxon>Bacillales</taxon>
        <taxon>Fictibacillaceae</taxon>
        <taxon>Fictibacillus</taxon>
    </lineage>
</organism>
<accession>A0ABT8E4H2</accession>
<proteinExistence type="predicted"/>
<gene>
    <name evidence="1" type="ORF">QYF49_07100</name>
</gene>
<sequence length="49" mass="5807">MFTLQLIFGTVTVTFKRRMRTHIELAHQHAVNERFEASRDKVVNTVLTY</sequence>
<name>A0ABT8E4H2_9BACL</name>
<protein>
    <submittedName>
        <fullName evidence="1">Uncharacterized protein</fullName>
    </submittedName>
</protein>
<dbReference type="EMBL" id="JAUHLN010000001">
    <property type="protein sequence ID" value="MDN4072798.1"/>
    <property type="molecule type" value="Genomic_DNA"/>
</dbReference>
<keyword evidence="2" id="KW-1185">Reference proteome</keyword>